<dbReference type="eggNOG" id="KOG3609">
    <property type="taxonomic scope" value="Eukaryota"/>
</dbReference>
<dbReference type="Proteomes" id="UP000001593">
    <property type="component" value="Unassembled WGS sequence"/>
</dbReference>
<dbReference type="InParanoid" id="A7SYL0"/>
<dbReference type="PRINTS" id="PR01097">
    <property type="entry name" value="TRNSRECEPTRP"/>
</dbReference>
<reference evidence="5 6" key="1">
    <citation type="journal article" date="2007" name="Science">
        <title>Sea anemone genome reveals ancestral eumetazoan gene repertoire and genomic organization.</title>
        <authorList>
            <person name="Putnam N.H."/>
            <person name="Srivastava M."/>
            <person name="Hellsten U."/>
            <person name="Dirks B."/>
            <person name="Chapman J."/>
            <person name="Salamov A."/>
            <person name="Terry A."/>
            <person name="Shapiro H."/>
            <person name="Lindquist E."/>
            <person name="Kapitonov V.V."/>
            <person name="Jurka J."/>
            <person name="Genikhovich G."/>
            <person name="Grigoriev I.V."/>
            <person name="Lucas S.M."/>
            <person name="Steele R.E."/>
            <person name="Finnerty J.R."/>
            <person name="Technau U."/>
            <person name="Martindale M.Q."/>
            <person name="Rokhsar D.S."/>
        </authorList>
    </citation>
    <scope>NUCLEOTIDE SEQUENCE [LARGE SCALE GENOMIC DNA]</scope>
    <source>
        <strain evidence="6">CH2 X CH6</strain>
    </source>
</reference>
<dbReference type="InterPro" id="IPR002153">
    <property type="entry name" value="TRPC_channel"/>
</dbReference>
<sequence length="98" mass="11016">LNSLFWSVFGLTELNSFGTNDAKFTITKETGEVMFGFFQVIAVIVAVNMLIAMMTRSFESIAEQADVKWKVSRTRLWMSWIQKGSGCLPPPLNLIPNP</sequence>
<proteinExistence type="predicted"/>
<gene>
    <name evidence="5" type="ORF">NEMVEDRAFT_v1g5948</name>
</gene>
<name>A7SYL0_NEMVE</name>
<accession>A7SYL0</accession>
<evidence type="ECO:0000313" key="6">
    <source>
        <dbReference type="Proteomes" id="UP000001593"/>
    </source>
</evidence>
<feature type="transmembrane region" description="Helical" evidence="4">
    <location>
        <begin position="33"/>
        <end position="51"/>
    </location>
</feature>
<evidence type="ECO:0000256" key="4">
    <source>
        <dbReference type="SAM" id="Phobius"/>
    </source>
</evidence>
<feature type="non-terminal residue" evidence="5">
    <location>
        <position position="1"/>
    </location>
</feature>
<dbReference type="PANTHER" id="PTHR10117:SF54">
    <property type="entry name" value="TRANSIENT RECEPTOR POTENTIAL-GAMMA PROTEIN"/>
    <property type="match status" value="1"/>
</dbReference>
<protein>
    <recommendedName>
        <fullName evidence="7">Ion transport domain-containing protein</fullName>
    </recommendedName>
</protein>
<dbReference type="PANTHER" id="PTHR10117">
    <property type="entry name" value="TRANSIENT RECEPTOR POTENTIAL CHANNEL"/>
    <property type="match status" value="1"/>
</dbReference>
<organism evidence="5 6">
    <name type="scientific">Nematostella vectensis</name>
    <name type="common">Starlet sea anemone</name>
    <dbReference type="NCBI Taxonomy" id="45351"/>
    <lineage>
        <taxon>Eukaryota</taxon>
        <taxon>Metazoa</taxon>
        <taxon>Cnidaria</taxon>
        <taxon>Anthozoa</taxon>
        <taxon>Hexacorallia</taxon>
        <taxon>Actiniaria</taxon>
        <taxon>Edwardsiidae</taxon>
        <taxon>Nematostella</taxon>
    </lineage>
</organism>
<keyword evidence="1" id="KW-0813">Transport</keyword>
<keyword evidence="4" id="KW-1133">Transmembrane helix</keyword>
<dbReference type="PhylomeDB" id="A7SYL0"/>
<keyword evidence="3" id="KW-0407">Ion channel</keyword>
<evidence type="ECO:0000256" key="3">
    <source>
        <dbReference type="ARBA" id="ARBA00023303"/>
    </source>
</evidence>
<keyword evidence="6" id="KW-1185">Reference proteome</keyword>
<evidence type="ECO:0000256" key="1">
    <source>
        <dbReference type="ARBA" id="ARBA00022448"/>
    </source>
</evidence>
<dbReference type="OMA" id="FHIPPAR"/>
<dbReference type="EMBL" id="DS469926">
    <property type="protein sequence ID" value="EDO31202.1"/>
    <property type="molecule type" value="Genomic_DNA"/>
</dbReference>
<evidence type="ECO:0008006" key="7">
    <source>
        <dbReference type="Google" id="ProtNLM"/>
    </source>
</evidence>
<dbReference type="HOGENOM" id="CLU_163082_0_0_1"/>
<dbReference type="STRING" id="45351.A7SYL0"/>
<keyword evidence="4" id="KW-0812">Transmembrane</keyword>
<keyword evidence="2" id="KW-0406">Ion transport</keyword>
<dbReference type="GO" id="GO:0016020">
    <property type="term" value="C:membrane"/>
    <property type="evidence" value="ECO:0007669"/>
    <property type="project" value="InterPro"/>
</dbReference>
<evidence type="ECO:0000313" key="5">
    <source>
        <dbReference type="EMBL" id="EDO31202.1"/>
    </source>
</evidence>
<dbReference type="AlphaFoldDB" id="A7SYL0"/>
<evidence type="ECO:0000256" key="2">
    <source>
        <dbReference type="ARBA" id="ARBA00023065"/>
    </source>
</evidence>
<feature type="non-terminal residue" evidence="5">
    <location>
        <position position="98"/>
    </location>
</feature>
<dbReference type="GO" id="GO:0005262">
    <property type="term" value="F:calcium channel activity"/>
    <property type="evidence" value="ECO:0007669"/>
    <property type="project" value="InterPro"/>
</dbReference>
<keyword evidence="4" id="KW-0472">Membrane</keyword>